<dbReference type="EMBL" id="CP146284">
    <property type="protein sequence ID" value="WWV67474.1"/>
    <property type="molecule type" value="Genomic_DNA"/>
</dbReference>
<proteinExistence type="predicted"/>
<dbReference type="InterPro" id="IPR018931">
    <property type="entry name" value="DUF2520"/>
</dbReference>
<dbReference type="PANTHER" id="PTHR40459:SF1">
    <property type="entry name" value="CONSERVED HYPOTHETICAL ALANINE AND LEUCINE RICH PROTEIN"/>
    <property type="match status" value="1"/>
</dbReference>
<organism evidence="3 4">
    <name type="scientific">Parabacteroides absconsus</name>
    <dbReference type="NCBI Taxonomy" id="2951805"/>
    <lineage>
        <taxon>Bacteria</taxon>
        <taxon>Pseudomonadati</taxon>
        <taxon>Bacteroidota</taxon>
        <taxon>Bacteroidia</taxon>
        <taxon>Bacteroidales</taxon>
        <taxon>Tannerellaceae</taxon>
        <taxon>Parabacteroides</taxon>
    </lineage>
</organism>
<dbReference type="PANTHER" id="PTHR40459">
    <property type="entry name" value="CONSERVED HYPOTHETICAL ALANINE AND LEUCINE RICH PROTEIN"/>
    <property type="match status" value="1"/>
</dbReference>
<evidence type="ECO:0000313" key="4">
    <source>
        <dbReference type="Proteomes" id="UP001320603"/>
    </source>
</evidence>
<dbReference type="Pfam" id="PF10728">
    <property type="entry name" value="DUF2520"/>
    <property type="match status" value="1"/>
</dbReference>
<sequence>MRVVVIGAGNVATHLSVAIASLADMEIIQVYSHTEIHAQVLATRLQCDYTADLSHIRNDADIYLFALKDQALESVICSIPSNNGLWLHTSGSMPISVFSGFTERYGVLYPLQTFSKSREITFEGIPLFIECYRKEDKELLEGLARRLSGNVCELSSEKRRSLHLAAVFACNFTNHIYALAEEILQKEGLSRDYLFPLIDETASKIHEMPAREAQTGPAIRYDENIINKHLAMLADDSAVQTLYRLLSQSIHNKQQ</sequence>
<dbReference type="InterPro" id="IPR036291">
    <property type="entry name" value="NAD(P)-bd_dom_sf"/>
</dbReference>
<accession>A0ABZ2IN97</accession>
<keyword evidence="4" id="KW-1185">Reference proteome</keyword>
<dbReference type="InterPro" id="IPR037108">
    <property type="entry name" value="TM1727-like_C_sf"/>
</dbReference>
<dbReference type="Proteomes" id="UP001320603">
    <property type="component" value="Chromosome"/>
</dbReference>
<dbReference type="Pfam" id="PF03807">
    <property type="entry name" value="F420_oxidored"/>
    <property type="match status" value="1"/>
</dbReference>
<feature type="domain" description="DUF2520" evidence="2">
    <location>
        <begin position="125"/>
        <end position="250"/>
    </location>
</feature>
<evidence type="ECO:0000259" key="1">
    <source>
        <dbReference type="Pfam" id="PF03807"/>
    </source>
</evidence>
<reference evidence="3 4" key="1">
    <citation type="submission" date="2024-02" db="EMBL/GenBank/DDBJ databases">
        <title>Whole genome sequencing of Parabacteroides sp. AD58.</title>
        <authorList>
            <person name="Chaplin A.V."/>
            <person name="Pikina A.P."/>
            <person name="Sokolova S.R."/>
            <person name="Korostin D.O."/>
            <person name="Efimov B.A."/>
        </authorList>
    </citation>
    <scope>NUCLEOTIDE SEQUENCE [LARGE SCALE GENOMIC DNA]</scope>
    <source>
        <strain evidence="3 4">AD58</strain>
    </source>
</reference>
<dbReference type="SUPFAM" id="SSF48179">
    <property type="entry name" value="6-phosphogluconate dehydrogenase C-terminal domain-like"/>
    <property type="match status" value="1"/>
</dbReference>
<dbReference type="InterPro" id="IPR008927">
    <property type="entry name" value="6-PGluconate_DH-like_C_sf"/>
</dbReference>
<dbReference type="RefSeq" id="WP_251966320.1">
    <property type="nucleotide sequence ID" value="NZ_CP146284.1"/>
</dbReference>
<dbReference type="Gene3D" id="3.40.50.720">
    <property type="entry name" value="NAD(P)-binding Rossmann-like Domain"/>
    <property type="match status" value="1"/>
</dbReference>
<feature type="domain" description="Pyrroline-5-carboxylate reductase catalytic N-terminal" evidence="1">
    <location>
        <begin position="2"/>
        <end position="79"/>
    </location>
</feature>
<dbReference type="SUPFAM" id="SSF51735">
    <property type="entry name" value="NAD(P)-binding Rossmann-fold domains"/>
    <property type="match status" value="1"/>
</dbReference>
<dbReference type="Gene3D" id="1.10.1040.20">
    <property type="entry name" value="ProC-like, C-terminal domain"/>
    <property type="match status" value="1"/>
</dbReference>
<gene>
    <name evidence="3" type="ORF">NEE14_005755</name>
</gene>
<dbReference type="InterPro" id="IPR028939">
    <property type="entry name" value="P5C_Rdtase_cat_N"/>
</dbReference>
<protein>
    <submittedName>
        <fullName evidence="3">DUF2520 domain-containing protein</fullName>
    </submittedName>
</protein>
<name>A0ABZ2IN97_9BACT</name>
<evidence type="ECO:0000313" key="3">
    <source>
        <dbReference type="EMBL" id="WWV67474.1"/>
    </source>
</evidence>
<evidence type="ECO:0000259" key="2">
    <source>
        <dbReference type="Pfam" id="PF10728"/>
    </source>
</evidence>